<protein>
    <submittedName>
        <fullName evidence="3">Uncharacterized protein</fullName>
    </submittedName>
</protein>
<dbReference type="AlphaFoldDB" id="A0A2P4QCC8"/>
<keyword evidence="2" id="KW-0732">Signal</keyword>
<keyword evidence="4" id="KW-1185">Reference proteome</keyword>
<comment type="caution">
    <text evidence="3">The sequence shown here is derived from an EMBL/GenBank/DDBJ whole genome shotgun (WGS) entry which is preliminary data.</text>
</comment>
<evidence type="ECO:0000256" key="1">
    <source>
        <dbReference type="SAM" id="MobiDB-lite"/>
    </source>
</evidence>
<organism evidence="3 4">
    <name type="scientific">Rhizophagus irregularis (strain DAOM 181602 / DAOM 197198 / MUCL 43194)</name>
    <name type="common">Arbuscular mycorrhizal fungus</name>
    <name type="synonym">Glomus intraradices</name>
    <dbReference type="NCBI Taxonomy" id="747089"/>
    <lineage>
        <taxon>Eukaryota</taxon>
        <taxon>Fungi</taxon>
        <taxon>Fungi incertae sedis</taxon>
        <taxon>Mucoromycota</taxon>
        <taxon>Glomeromycotina</taxon>
        <taxon>Glomeromycetes</taxon>
        <taxon>Glomerales</taxon>
        <taxon>Glomeraceae</taxon>
        <taxon>Rhizophagus</taxon>
    </lineage>
</organism>
<accession>A0A2P4QCC8</accession>
<evidence type="ECO:0000313" key="4">
    <source>
        <dbReference type="Proteomes" id="UP000018888"/>
    </source>
</evidence>
<reference evidence="3 4" key="2">
    <citation type="journal article" date="2018" name="New Phytol.">
        <title>High intraspecific genome diversity in the model arbuscular mycorrhizal symbiont Rhizophagus irregularis.</title>
        <authorList>
            <person name="Chen E.C.H."/>
            <person name="Morin E."/>
            <person name="Beaudet D."/>
            <person name="Noel J."/>
            <person name="Yildirir G."/>
            <person name="Ndikumana S."/>
            <person name="Charron P."/>
            <person name="St-Onge C."/>
            <person name="Giorgi J."/>
            <person name="Kruger M."/>
            <person name="Marton T."/>
            <person name="Ropars J."/>
            <person name="Grigoriev I.V."/>
            <person name="Hainaut M."/>
            <person name="Henrissat B."/>
            <person name="Roux C."/>
            <person name="Martin F."/>
            <person name="Corradi N."/>
        </authorList>
    </citation>
    <scope>NUCLEOTIDE SEQUENCE [LARGE SCALE GENOMIC DNA]</scope>
    <source>
        <strain evidence="3 4">DAOM 197198</strain>
    </source>
</reference>
<feature type="compositionally biased region" description="Basic and acidic residues" evidence="1">
    <location>
        <begin position="96"/>
        <end position="105"/>
    </location>
</feature>
<dbReference type="VEuPathDB" id="FungiDB:RhiirFUN_021847"/>
<dbReference type="EMBL" id="AUPC02000062">
    <property type="protein sequence ID" value="POG75290.1"/>
    <property type="molecule type" value="Genomic_DNA"/>
</dbReference>
<evidence type="ECO:0000256" key="2">
    <source>
        <dbReference type="SAM" id="SignalP"/>
    </source>
</evidence>
<gene>
    <name evidence="3" type="ORF">GLOIN_2v1770337</name>
</gene>
<proteinExistence type="predicted"/>
<name>A0A2P4QCC8_RHIID</name>
<dbReference type="Proteomes" id="UP000018888">
    <property type="component" value="Unassembled WGS sequence"/>
</dbReference>
<sequence>MSLIITLLLCTILSDININFIAETEHKRKVKEAHLQAPIPDKSSSTSSNVILTERRADVQLVTSQIQGFKKFRNYNIRKLRCNECYKRNNSNKRQHSPDTDEGNKKPKFNIPEAEDPMEEMELNPQKLNKGKKKI</sequence>
<feature type="compositionally biased region" description="Acidic residues" evidence="1">
    <location>
        <begin position="113"/>
        <end position="122"/>
    </location>
</feature>
<feature type="signal peptide" evidence="2">
    <location>
        <begin position="1"/>
        <end position="18"/>
    </location>
</feature>
<feature type="chain" id="PRO_5015146081" evidence="2">
    <location>
        <begin position="19"/>
        <end position="135"/>
    </location>
</feature>
<evidence type="ECO:0000313" key="3">
    <source>
        <dbReference type="EMBL" id="POG75290.1"/>
    </source>
</evidence>
<feature type="region of interest" description="Disordered" evidence="1">
    <location>
        <begin position="86"/>
        <end position="135"/>
    </location>
</feature>
<reference evidence="3 4" key="1">
    <citation type="journal article" date="2013" name="Proc. Natl. Acad. Sci. U.S.A.">
        <title>Genome of an arbuscular mycorrhizal fungus provides insight into the oldest plant symbiosis.</title>
        <authorList>
            <person name="Tisserant E."/>
            <person name="Malbreil M."/>
            <person name="Kuo A."/>
            <person name="Kohler A."/>
            <person name="Symeonidi A."/>
            <person name="Balestrini R."/>
            <person name="Charron P."/>
            <person name="Duensing N."/>
            <person name="Frei Dit Frey N."/>
            <person name="Gianinazzi-Pearson V."/>
            <person name="Gilbert L.B."/>
            <person name="Handa Y."/>
            <person name="Herr J.R."/>
            <person name="Hijri M."/>
            <person name="Koul R."/>
            <person name="Kawaguchi M."/>
            <person name="Krajinski F."/>
            <person name="Lammers P.J."/>
            <person name="Masclaux F.G."/>
            <person name="Murat C."/>
            <person name="Morin E."/>
            <person name="Ndikumana S."/>
            <person name="Pagni M."/>
            <person name="Petitpierre D."/>
            <person name="Requena N."/>
            <person name="Rosikiewicz P."/>
            <person name="Riley R."/>
            <person name="Saito K."/>
            <person name="San Clemente H."/>
            <person name="Shapiro H."/>
            <person name="van Tuinen D."/>
            <person name="Becard G."/>
            <person name="Bonfante P."/>
            <person name="Paszkowski U."/>
            <person name="Shachar-Hill Y.Y."/>
            <person name="Tuskan G.A."/>
            <person name="Young P.W."/>
            <person name="Sanders I.R."/>
            <person name="Henrissat B."/>
            <person name="Rensing S.A."/>
            <person name="Grigoriev I.V."/>
            <person name="Corradi N."/>
            <person name="Roux C."/>
            <person name="Martin F."/>
        </authorList>
    </citation>
    <scope>NUCLEOTIDE SEQUENCE [LARGE SCALE GENOMIC DNA]</scope>
    <source>
        <strain evidence="3 4">DAOM 197198</strain>
    </source>
</reference>